<feature type="region of interest" description="Disordered" evidence="1">
    <location>
        <begin position="209"/>
        <end position="246"/>
    </location>
</feature>
<feature type="compositionally biased region" description="Gly residues" evidence="1">
    <location>
        <begin position="212"/>
        <end position="222"/>
    </location>
</feature>
<gene>
    <name evidence="2" type="ORF">CR513_25980</name>
</gene>
<feature type="region of interest" description="Disordered" evidence="1">
    <location>
        <begin position="1"/>
        <end position="38"/>
    </location>
</feature>
<dbReference type="AlphaFoldDB" id="A0A371GN63"/>
<evidence type="ECO:0000313" key="3">
    <source>
        <dbReference type="Proteomes" id="UP000257109"/>
    </source>
</evidence>
<dbReference type="Proteomes" id="UP000257109">
    <property type="component" value="Unassembled WGS sequence"/>
</dbReference>
<dbReference type="EMBL" id="QJKJ01004988">
    <property type="protein sequence ID" value="RDX91956.1"/>
    <property type="molecule type" value="Genomic_DNA"/>
</dbReference>
<sequence>MVENTLPIASESAFSQKNKGVVSDPGNKNESSVHGDIRPGAGDVTILANVSANNGLPVVVEAEAAAEAEGGVEIPGEFAVAKGAGQVELPLVAVVNGPPNPSAFEVLENASEEPVLSLLFLVDAAGPVAHVQAVVAELTRQELASLLAAQAPRARGQVGAPRAGQLPLLARANGSHARVSAKAIGFRKLRRVRFGGGVEGVVVEVEEEGGWKGKGSGGGQGRGRVRGRSRRCRRGARRVGGRGSRR</sequence>
<evidence type="ECO:0000313" key="2">
    <source>
        <dbReference type="EMBL" id="RDX91956.1"/>
    </source>
</evidence>
<keyword evidence="3" id="KW-1185">Reference proteome</keyword>
<reference evidence="2" key="1">
    <citation type="submission" date="2018-05" db="EMBL/GenBank/DDBJ databases">
        <title>Draft genome of Mucuna pruriens seed.</title>
        <authorList>
            <person name="Nnadi N.E."/>
            <person name="Vos R."/>
            <person name="Hasami M.H."/>
            <person name="Devisetty U.K."/>
            <person name="Aguiy J.C."/>
        </authorList>
    </citation>
    <scope>NUCLEOTIDE SEQUENCE [LARGE SCALE GENOMIC DNA]</scope>
    <source>
        <strain evidence="2">JCA_2017</strain>
    </source>
</reference>
<evidence type="ECO:0000256" key="1">
    <source>
        <dbReference type="SAM" id="MobiDB-lite"/>
    </source>
</evidence>
<name>A0A371GN63_MUCPR</name>
<protein>
    <submittedName>
        <fullName evidence="2">Uncharacterized protein</fullName>
    </submittedName>
</protein>
<organism evidence="2 3">
    <name type="scientific">Mucuna pruriens</name>
    <name type="common">Velvet bean</name>
    <name type="synonym">Dolichos pruriens</name>
    <dbReference type="NCBI Taxonomy" id="157652"/>
    <lineage>
        <taxon>Eukaryota</taxon>
        <taxon>Viridiplantae</taxon>
        <taxon>Streptophyta</taxon>
        <taxon>Embryophyta</taxon>
        <taxon>Tracheophyta</taxon>
        <taxon>Spermatophyta</taxon>
        <taxon>Magnoliopsida</taxon>
        <taxon>eudicotyledons</taxon>
        <taxon>Gunneridae</taxon>
        <taxon>Pentapetalae</taxon>
        <taxon>rosids</taxon>
        <taxon>fabids</taxon>
        <taxon>Fabales</taxon>
        <taxon>Fabaceae</taxon>
        <taxon>Papilionoideae</taxon>
        <taxon>50 kb inversion clade</taxon>
        <taxon>NPAAA clade</taxon>
        <taxon>indigoferoid/millettioid clade</taxon>
        <taxon>Phaseoleae</taxon>
        <taxon>Mucuna</taxon>
    </lineage>
</organism>
<proteinExistence type="predicted"/>
<feature type="non-terminal residue" evidence="2">
    <location>
        <position position="1"/>
    </location>
</feature>
<comment type="caution">
    <text evidence="2">The sequence shown here is derived from an EMBL/GenBank/DDBJ whole genome shotgun (WGS) entry which is preliminary data.</text>
</comment>
<accession>A0A371GN63</accession>
<feature type="compositionally biased region" description="Basic residues" evidence="1">
    <location>
        <begin position="223"/>
        <end position="246"/>
    </location>
</feature>